<keyword evidence="3" id="KW-1185">Reference proteome</keyword>
<dbReference type="Gene3D" id="2.80.10.50">
    <property type="match status" value="1"/>
</dbReference>
<evidence type="ECO:0000313" key="3">
    <source>
        <dbReference type="Proteomes" id="UP000014500"/>
    </source>
</evidence>
<dbReference type="eggNOG" id="KOG3885">
    <property type="taxonomic scope" value="Eukaryota"/>
</dbReference>
<name>T1JPI9_STRMM</name>
<dbReference type="EnsemblMetazoa" id="SMAR015766-RA">
    <property type="protein sequence ID" value="SMAR015766-PA"/>
    <property type="gene ID" value="SMAR015766"/>
</dbReference>
<dbReference type="InterPro" id="IPR008996">
    <property type="entry name" value="IL1/FGF"/>
</dbReference>
<dbReference type="STRING" id="126957.T1JPI9"/>
<dbReference type="GO" id="GO:0008083">
    <property type="term" value="F:growth factor activity"/>
    <property type="evidence" value="ECO:0007669"/>
    <property type="project" value="InterPro"/>
</dbReference>
<organism evidence="2 3">
    <name type="scientific">Strigamia maritima</name>
    <name type="common">European centipede</name>
    <name type="synonym">Geophilus maritimus</name>
    <dbReference type="NCBI Taxonomy" id="126957"/>
    <lineage>
        <taxon>Eukaryota</taxon>
        <taxon>Metazoa</taxon>
        <taxon>Ecdysozoa</taxon>
        <taxon>Arthropoda</taxon>
        <taxon>Myriapoda</taxon>
        <taxon>Chilopoda</taxon>
        <taxon>Pleurostigmophora</taxon>
        <taxon>Geophilomorpha</taxon>
        <taxon>Linotaeniidae</taxon>
        <taxon>Strigamia</taxon>
    </lineage>
</organism>
<evidence type="ECO:0000313" key="2">
    <source>
        <dbReference type="EnsemblMetazoa" id="SMAR015766-PA"/>
    </source>
</evidence>
<accession>T1JPI9</accession>
<evidence type="ECO:0000256" key="1">
    <source>
        <dbReference type="ARBA" id="ARBA00007936"/>
    </source>
</evidence>
<reference evidence="3" key="1">
    <citation type="submission" date="2011-05" db="EMBL/GenBank/DDBJ databases">
        <authorList>
            <person name="Richards S.R."/>
            <person name="Qu J."/>
            <person name="Jiang H."/>
            <person name="Jhangiani S.N."/>
            <person name="Agravi P."/>
            <person name="Goodspeed R."/>
            <person name="Gross S."/>
            <person name="Mandapat C."/>
            <person name="Jackson L."/>
            <person name="Mathew T."/>
            <person name="Pu L."/>
            <person name="Thornton R."/>
            <person name="Saada N."/>
            <person name="Wilczek-Boney K.B."/>
            <person name="Lee S."/>
            <person name="Kovar C."/>
            <person name="Wu Y."/>
            <person name="Scherer S.E."/>
            <person name="Worley K.C."/>
            <person name="Muzny D.M."/>
            <person name="Gibbs R."/>
        </authorList>
    </citation>
    <scope>NUCLEOTIDE SEQUENCE</scope>
    <source>
        <strain evidence="3">Brora</strain>
    </source>
</reference>
<sequence>MLSHVINITSCEKQISNVFHIRCLCSHAVKDSLAQLPHPKKRNIIKEKTNECIFQEKISQVWYNTYASFKYSLQRLKWYVALNKRGKPRRGDRAKKRQKFTHFLLRPVDVKKLEILYGIEYLDHIYNSALQRTSGSSEQYLWRLIILFYAAKFNILTRINYDDDDDDDANNIYYTKTHDKLLNR</sequence>
<dbReference type="AlphaFoldDB" id="T1JPI9"/>
<dbReference type="HOGENOM" id="CLU_1470009_0_0_1"/>
<comment type="similarity">
    <text evidence="1">Belongs to the heparin-binding growth factors family.</text>
</comment>
<dbReference type="PANTHER" id="PTHR11486">
    <property type="entry name" value="FIBROBLAST GROWTH FACTOR"/>
    <property type="match status" value="1"/>
</dbReference>
<dbReference type="Pfam" id="PF00167">
    <property type="entry name" value="FGF"/>
    <property type="match status" value="1"/>
</dbReference>
<dbReference type="Proteomes" id="UP000014500">
    <property type="component" value="Unassembled WGS sequence"/>
</dbReference>
<dbReference type="SUPFAM" id="SSF50353">
    <property type="entry name" value="Cytokine"/>
    <property type="match status" value="1"/>
</dbReference>
<dbReference type="SMART" id="SM00442">
    <property type="entry name" value="FGF"/>
    <property type="match status" value="1"/>
</dbReference>
<reference evidence="2" key="2">
    <citation type="submission" date="2015-02" db="UniProtKB">
        <authorList>
            <consortium name="EnsemblMetazoa"/>
        </authorList>
    </citation>
    <scope>IDENTIFICATION</scope>
</reference>
<proteinExistence type="inferred from homology"/>
<dbReference type="InterPro" id="IPR002209">
    <property type="entry name" value="Fibroblast_GF_fam"/>
</dbReference>
<protein>
    <submittedName>
        <fullName evidence="2">Uncharacterized protein</fullName>
    </submittedName>
</protein>
<dbReference type="EMBL" id="JH432064">
    <property type="status" value="NOT_ANNOTATED_CDS"/>
    <property type="molecule type" value="Genomic_DNA"/>
</dbReference>